<dbReference type="PROSITE" id="PS51352">
    <property type="entry name" value="THIOREDOXIN_2"/>
    <property type="match status" value="1"/>
</dbReference>
<feature type="domain" description="Thioredoxin" evidence="1">
    <location>
        <begin position="34"/>
        <end position="223"/>
    </location>
</feature>
<reference evidence="2 3" key="1">
    <citation type="submission" date="2017-11" db="EMBL/GenBank/DDBJ databases">
        <title>Complete DNA Sequence of Pseudomonas syringae pv. actinidiae, biovar 5 (Psa5).</title>
        <authorList>
            <person name="Butler M."/>
            <person name="Taiaroa G."/>
            <person name="Sumpter N."/>
            <person name="Poulter R."/>
        </authorList>
    </citation>
    <scope>NUCLEOTIDE SEQUENCE [LARGE SCALE GENOMIC DNA]</scope>
    <source>
        <strain evidence="2 3">MAFF212063</strain>
    </source>
</reference>
<dbReference type="Proteomes" id="UP000230024">
    <property type="component" value="Chromosome"/>
</dbReference>
<dbReference type="EMBL" id="CP024712">
    <property type="protein sequence ID" value="ATV19242.1"/>
    <property type="molecule type" value="Genomic_DNA"/>
</dbReference>
<evidence type="ECO:0000313" key="2">
    <source>
        <dbReference type="EMBL" id="ATV19242.1"/>
    </source>
</evidence>
<protein>
    <submittedName>
        <fullName evidence="2">Protein-disulfide isomerase</fullName>
    </submittedName>
</protein>
<dbReference type="InterPro" id="IPR036249">
    <property type="entry name" value="Thioredoxin-like_sf"/>
</dbReference>
<sequence length="227" mass="25012">MKRPTRRQILYCIGAVALAISPFLLTELQSNLGVTGGPVAPAAVQKRQSGGWVYGSREARFTIVEYADLECPYCKEYFPNLKAWVDQHPHVNLQWHHLPLSMHEPAASYEARWAECAGIERGNGAFWLAVELIYQRTRSNGAGTVGNPQIPGLEDRQDFIDNCAVSNPSVQQTVISQAHKASQDGITATPTLVIKDKQSGRSIKLQGAPDGDVLLSAMDWLISTREK</sequence>
<dbReference type="RefSeq" id="WP_099979280.1">
    <property type="nucleotide sequence ID" value="NZ_CP024712.1"/>
</dbReference>
<dbReference type="Gene3D" id="3.40.30.10">
    <property type="entry name" value="Glutaredoxin"/>
    <property type="match status" value="1"/>
</dbReference>
<dbReference type="CDD" id="cd02972">
    <property type="entry name" value="DsbA_family"/>
    <property type="match status" value="1"/>
</dbReference>
<evidence type="ECO:0000313" key="3">
    <source>
        <dbReference type="Proteomes" id="UP000230024"/>
    </source>
</evidence>
<dbReference type="GO" id="GO:0016853">
    <property type="term" value="F:isomerase activity"/>
    <property type="evidence" value="ECO:0007669"/>
    <property type="project" value="UniProtKB-KW"/>
</dbReference>
<evidence type="ECO:0000259" key="1">
    <source>
        <dbReference type="PROSITE" id="PS51352"/>
    </source>
</evidence>
<accession>A0AAU8XKE5</accession>
<dbReference type="AlphaFoldDB" id="A0AAU8XKE5"/>
<dbReference type="InterPro" id="IPR012336">
    <property type="entry name" value="Thioredoxin-like_fold"/>
</dbReference>
<keyword evidence="2" id="KW-0413">Isomerase</keyword>
<gene>
    <name evidence="2" type="ORF">CT122_22375</name>
</gene>
<name>A0AAU8XKE5_PSESF</name>
<dbReference type="InterPro" id="IPR013766">
    <property type="entry name" value="Thioredoxin_domain"/>
</dbReference>
<organism evidence="2 3">
    <name type="scientific">Pseudomonas syringae pv. actinidiae</name>
    <dbReference type="NCBI Taxonomy" id="103796"/>
    <lineage>
        <taxon>Bacteria</taxon>
        <taxon>Pseudomonadati</taxon>
        <taxon>Pseudomonadota</taxon>
        <taxon>Gammaproteobacteria</taxon>
        <taxon>Pseudomonadales</taxon>
        <taxon>Pseudomonadaceae</taxon>
        <taxon>Pseudomonas</taxon>
        <taxon>Pseudomonas syringae</taxon>
    </lineage>
</organism>
<dbReference type="Pfam" id="PF13462">
    <property type="entry name" value="Thioredoxin_4"/>
    <property type="match status" value="1"/>
</dbReference>
<proteinExistence type="predicted"/>
<dbReference type="SUPFAM" id="SSF52833">
    <property type="entry name" value="Thioredoxin-like"/>
    <property type="match status" value="1"/>
</dbReference>